<dbReference type="Pfam" id="PF12680">
    <property type="entry name" value="SnoaL_2"/>
    <property type="match status" value="1"/>
</dbReference>
<dbReference type="InterPro" id="IPR037401">
    <property type="entry name" value="SnoaL-like"/>
</dbReference>
<proteinExistence type="predicted"/>
<reference evidence="2" key="1">
    <citation type="journal article" date="2014" name="Int. J. Syst. Evol. Microbiol.">
        <title>Complete genome sequence of Corynebacterium casei LMG S-19264T (=DSM 44701T), isolated from a smear-ripened cheese.</title>
        <authorList>
            <consortium name="US DOE Joint Genome Institute (JGI-PGF)"/>
            <person name="Walter F."/>
            <person name="Albersmeier A."/>
            <person name="Kalinowski J."/>
            <person name="Ruckert C."/>
        </authorList>
    </citation>
    <scope>NUCLEOTIDE SEQUENCE</scope>
    <source>
        <strain evidence="2">CGMCC 4.7398</strain>
    </source>
</reference>
<gene>
    <name evidence="2" type="ORF">GCM10017772_23500</name>
</gene>
<dbReference type="EMBL" id="BNAS01000003">
    <property type="protein sequence ID" value="GHH73007.1"/>
    <property type="molecule type" value="Genomic_DNA"/>
</dbReference>
<name>A0A919FV65_9MICO</name>
<dbReference type="Gene3D" id="3.10.450.50">
    <property type="match status" value="1"/>
</dbReference>
<accession>A0A919FV65</accession>
<keyword evidence="3" id="KW-1185">Reference proteome</keyword>
<reference evidence="2" key="2">
    <citation type="submission" date="2020-09" db="EMBL/GenBank/DDBJ databases">
        <authorList>
            <person name="Sun Q."/>
            <person name="Zhou Y."/>
        </authorList>
    </citation>
    <scope>NUCLEOTIDE SEQUENCE</scope>
    <source>
        <strain evidence="2">CGMCC 4.7398</strain>
    </source>
</reference>
<evidence type="ECO:0000313" key="3">
    <source>
        <dbReference type="Proteomes" id="UP000627369"/>
    </source>
</evidence>
<dbReference type="RefSeq" id="WP_189669459.1">
    <property type="nucleotide sequence ID" value="NZ_BNAS01000003.1"/>
</dbReference>
<dbReference type="AlphaFoldDB" id="A0A919FV65"/>
<organism evidence="2 3">
    <name type="scientific">Promicromonospora soli</name>
    <dbReference type="NCBI Taxonomy" id="2035533"/>
    <lineage>
        <taxon>Bacteria</taxon>
        <taxon>Bacillati</taxon>
        <taxon>Actinomycetota</taxon>
        <taxon>Actinomycetes</taxon>
        <taxon>Micrococcales</taxon>
        <taxon>Promicromonosporaceae</taxon>
        <taxon>Promicromonospora</taxon>
    </lineage>
</organism>
<sequence>MKSPREVIESHYAAGERGDLPGMFADFATDIVWTEADGFPMAGTYVGVDSVRDNVFVALAKEWDGWAVAIDELVVDGETVVGIGTYTGTNKATGKSCSARVAHIWRVQGGRAVKFEQITDSAEVLDAMH</sequence>
<dbReference type="SUPFAM" id="SSF54427">
    <property type="entry name" value="NTF2-like"/>
    <property type="match status" value="1"/>
</dbReference>
<evidence type="ECO:0000313" key="2">
    <source>
        <dbReference type="EMBL" id="GHH73007.1"/>
    </source>
</evidence>
<evidence type="ECO:0000259" key="1">
    <source>
        <dbReference type="Pfam" id="PF12680"/>
    </source>
</evidence>
<comment type="caution">
    <text evidence="2">The sequence shown here is derived from an EMBL/GenBank/DDBJ whole genome shotgun (WGS) entry which is preliminary data.</text>
</comment>
<dbReference type="InterPro" id="IPR032710">
    <property type="entry name" value="NTF2-like_dom_sf"/>
</dbReference>
<dbReference type="PANTHER" id="PTHR41252:SF1">
    <property type="entry name" value="BLR2505 PROTEIN"/>
    <property type="match status" value="1"/>
</dbReference>
<feature type="domain" description="SnoaL-like" evidence="1">
    <location>
        <begin position="9"/>
        <end position="114"/>
    </location>
</feature>
<dbReference type="Proteomes" id="UP000627369">
    <property type="component" value="Unassembled WGS sequence"/>
</dbReference>
<protein>
    <recommendedName>
        <fullName evidence="1">SnoaL-like domain-containing protein</fullName>
    </recommendedName>
</protein>
<dbReference type="PANTHER" id="PTHR41252">
    <property type="entry name" value="BLR2505 PROTEIN"/>
    <property type="match status" value="1"/>
</dbReference>